<evidence type="ECO:0008006" key="3">
    <source>
        <dbReference type="Google" id="ProtNLM"/>
    </source>
</evidence>
<protein>
    <recommendedName>
        <fullName evidence="3">Secreted protein</fullName>
    </recommendedName>
</protein>
<dbReference type="RefSeq" id="WP_275310146.1">
    <property type="nucleotide sequence ID" value="NZ_CP095749.1"/>
</dbReference>
<gene>
    <name evidence="1" type="ORF">MOV08_34200</name>
</gene>
<keyword evidence="2" id="KW-1185">Reference proteome</keyword>
<accession>A0ABY8AG96</accession>
<organism evidence="1 2">
    <name type="scientific">Streptomyces yunnanensis</name>
    <dbReference type="NCBI Taxonomy" id="156453"/>
    <lineage>
        <taxon>Bacteria</taxon>
        <taxon>Bacillati</taxon>
        <taxon>Actinomycetota</taxon>
        <taxon>Actinomycetes</taxon>
        <taxon>Kitasatosporales</taxon>
        <taxon>Streptomycetaceae</taxon>
        <taxon>Streptomyces</taxon>
    </lineage>
</organism>
<sequence>MAASQSVPLSVPLWAGVGADGHLLVIKIHGCKEWSLGSRIPFVRLWGKVQKMHGKTGMCKLAACAAAGAAVLAAVPAQAAVALGGSTRTASADIGKARTPAVGSGDPVVQRACTTGDIGASGGADIYNWHGPSATLSVKMDLADGRADGRYAAIRILIVDMHGKTVQGRWNKVSGYGKHKEGWTSVKYKGGIDNIGVQVATFKGSRMMSYCVDLGGAD</sequence>
<name>A0ABY8AG96_9ACTN</name>
<proteinExistence type="predicted"/>
<reference evidence="1 2" key="1">
    <citation type="submission" date="2022-03" db="EMBL/GenBank/DDBJ databases">
        <title>Streptomyces yunnanensis P86,complete genome.</title>
        <authorList>
            <person name="Chen S."/>
            <person name="Zhang Q."/>
        </authorList>
    </citation>
    <scope>NUCLEOTIDE SEQUENCE [LARGE SCALE GENOMIC DNA]</scope>
    <source>
        <strain evidence="1 2">P86</strain>
    </source>
</reference>
<dbReference type="Proteomes" id="UP001218629">
    <property type="component" value="Chromosome"/>
</dbReference>
<evidence type="ECO:0000313" key="1">
    <source>
        <dbReference type="EMBL" id="WEB43833.1"/>
    </source>
</evidence>
<dbReference type="EMBL" id="CP095749">
    <property type="protein sequence ID" value="WEB43833.1"/>
    <property type="molecule type" value="Genomic_DNA"/>
</dbReference>
<evidence type="ECO:0000313" key="2">
    <source>
        <dbReference type="Proteomes" id="UP001218629"/>
    </source>
</evidence>